<evidence type="ECO:0000313" key="1">
    <source>
        <dbReference type="EMBL" id="OZI31189.1"/>
    </source>
</evidence>
<proteinExistence type="predicted"/>
<comment type="caution">
    <text evidence="1">The sequence shown here is derived from an EMBL/GenBank/DDBJ whole genome shotgun (WGS) entry which is preliminary data.</text>
</comment>
<dbReference type="EMBL" id="NEVM01000005">
    <property type="protein sequence ID" value="OZI31189.1"/>
    <property type="molecule type" value="Genomic_DNA"/>
</dbReference>
<dbReference type="Proteomes" id="UP000216020">
    <property type="component" value="Unassembled WGS sequence"/>
</dbReference>
<dbReference type="AlphaFoldDB" id="A0A261S1H4"/>
<reference evidence="2" key="1">
    <citation type="submission" date="2017-05" db="EMBL/GenBank/DDBJ databases">
        <title>Complete and WGS of Bordetella genogroups.</title>
        <authorList>
            <person name="Spilker T."/>
            <person name="Lipuma J."/>
        </authorList>
    </citation>
    <scope>NUCLEOTIDE SEQUENCE [LARGE SCALE GENOMIC DNA]</scope>
    <source>
        <strain evidence="2">AU16122</strain>
    </source>
</reference>
<protein>
    <recommendedName>
        <fullName evidence="3">ACT domain-containing protein</fullName>
    </recommendedName>
</protein>
<organism evidence="1 2">
    <name type="scientific">Bordetella genomosp. 10</name>
    <dbReference type="NCBI Taxonomy" id="1416804"/>
    <lineage>
        <taxon>Bacteria</taxon>
        <taxon>Pseudomonadati</taxon>
        <taxon>Pseudomonadota</taxon>
        <taxon>Betaproteobacteria</taxon>
        <taxon>Burkholderiales</taxon>
        <taxon>Alcaligenaceae</taxon>
        <taxon>Bordetella</taxon>
    </lineage>
</organism>
<accession>A0A261S1H4</accession>
<evidence type="ECO:0000313" key="2">
    <source>
        <dbReference type="Proteomes" id="UP000216020"/>
    </source>
</evidence>
<name>A0A261S1H4_9BORD</name>
<dbReference type="OrthoDB" id="8666454at2"/>
<dbReference type="RefSeq" id="WP_094855602.1">
    <property type="nucleotide sequence ID" value="NZ_NEVM01000005.1"/>
</dbReference>
<gene>
    <name evidence="1" type="ORF">CAL29_24990</name>
</gene>
<evidence type="ECO:0008006" key="3">
    <source>
        <dbReference type="Google" id="ProtNLM"/>
    </source>
</evidence>
<sequence length="119" mass="12720">MLQLAPTRRAPAAPAFLNVTFYGAAGDLAIIRKRLYLALQTRPETVAEVRYSVDGVQASTMVRLRSNNGDISSLLGWLGALCRELRVHALHAAPAGSACLVHVTTGTRAERAARVPARG</sequence>
<keyword evidence="2" id="KW-1185">Reference proteome</keyword>